<dbReference type="SUPFAM" id="SSF53448">
    <property type="entry name" value="Nucleotide-diphospho-sugar transferases"/>
    <property type="match status" value="1"/>
</dbReference>
<dbReference type="RefSeq" id="WP_177232414.1">
    <property type="nucleotide sequence ID" value="NZ_FOPM01000015.1"/>
</dbReference>
<protein>
    <submittedName>
        <fullName evidence="2">Glycosyltransferase sugar-binding region containing DXD motif-containing protein</fullName>
    </submittedName>
</protein>
<dbReference type="InterPro" id="IPR051706">
    <property type="entry name" value="Glycosyltransferase_domain"/>
</dbReference>
<evidence type="ECO:0000313" key="3">
    <source>
        <dbReference type="Proteomes" id="UP000199229"/>
    </source>
</evidence>
<dbReference type="AlphaFoldDB" id="A0A1I2VMI3"/>
<gene>
    <name evidence="2" type="ORF">SAMN05192565_11517</name>
</gene>
<proteinExistence type="predicted"/>
<dbReference type="PANTHER" id="PTHR32385">
    <property type="entry name" value="MANNOSYL PHOSPHORYLINOSITOL CERAMIDE SYNTHASE"/>
    <property type="match status" value="1"/>
</dbReference>
<name>A0A1I2VMI3_9HYPH</name>
<reference evidence="3" key="1">
    <citation type="submission" date="2016-10" db="EMBL/GenBank/DDBJ databases">
        <authorList>
            <person name="Varghese N."/>
            <person name="Submissions S."/>
        </authorList>
    </citation>
    <scope>NUCLEOTIDE SEQUENCE [LARGE SCALE GENOMIC DNA]</scope>
    <source>
        <strain evidence="3">Gh-105</strain>
    </source>
</reference>
<dbReference type="PANTHER" id="PTHR32385:SF15">
    <property type="entry name" value="INOSITOL PHOSPHOCERAMIDE MANNOSYLTRANSFERASE 1"/>
    <property type="match status" value="1"/>
</dbReference>
<dbReference type="GO" id="GO:0000030">
    <property type="term" value="F:mannosyltransferase activity"/>
    <property type="evidence" value="ECO:0007669"/>
    <property type="project" value="TreeGrafter"/>
</dbReference>
<dbReference type="STRING" id="582675.SAMN05192565_11517"/>
<keyword evidence="1 2" id="KW-0808">Transferase</keyword>
<evidence type="ECO:0000256" key="1">
    <source>
        <dbReference type="ARBA" id="ARBA00022679"/>
    </source>
</evidence>
<dbReference type="Pfam" id="PF04488">
    <property type="entry name" value="Gly_transf_sug"/>
    <property type="match status" value="1"/>
</dbReference>
<sequence length="337" mass="38064">MKTPHPLRKLRPVSVPTRMPGFDAAFYCEQYPDILHFTGTPLEHYLRHGWTEGRDPSAGFSTSGYLAANPDVAASGFNPLAHFLEYGLAEGRTGWQRAPARLRAETLDILLYWTHAEIAEPPAAAAWRALYPRVRVFSDADVIPLLPEAFVPVYRSIRLPAAKSDIARFFLLRAHGGLYVDAHVGPTARVNLLKTLDPLVEHHLILFGRSWLMPIETDFDLMNGVLAAQRGAPELDLVIDRMIANVLEHKRREDATPDHVPYSLFGLTGTYVLVQTFFDQVLPRPRIKPDFARTVTVHSMADNQASGLEVSAYYTYRKPNGHWSERQNHERFFLDDA</sequence>
<dbReference type="GO" id="GO:0016020">
    <property type="term" value="C:membrane"/>
    <property type="evidence" value="ECO:0007669"/>
    <property type="project" value="GOC"/>
</dbReference>
<dbReference type="InterPro" id="IPR029044">
    <property type="entry name" value="Nucleotide-diphossugar_trans"/>
</dbReference>
<dbReference type="GO" id="GO:0051999">
    <property type="term" value="P:mannosyl-inositol phosphorylceramide biosynthetic process"/>
    <property type="evidence" value="ECO:0007669"/>
    <property type="project" value="TreeGrafter"/>
</dbReference>
<organism evidence="2 3">
    <name type="scientific">Methylobacterium gossipiicola</name>
    <dbReference type="NCBI Taxonomy" id="582675"/>
    <lineage>
        <taxon>Bacteria</taxon>
        <taxon>Pseudomonadati</taxon>
        <taxon>Pseudomonadota</taxon>
        <taxon>Alphaproteobacteria</taxon>
        <taxon>Hyphomicrobiales</taxon>
        <taxon>Methylobacteriaceae</taxon>
        <taxon>Methylobacterium</taxon>
    </lineage>
</organism>
<dbReference type="Gene3D" id="3.90.550.20">
    <property type="match status" value="1"/>
</dbReference>
<dbReference type="InterPro" id="IPR007577">
    <property type="entry name" value="GlycoTrfase_DXD_sugar-bd_CS"/>
</dbReference>
<evidence type="ECO:0000313" key="2">
    <source>
        <dbReference type="EMBL" id="SFG88401.1"/>
    </source>
</evidence>
<dbReference type="EMBL" id="FOPM01000015">
    <property type="protein sequence ID" value="SFG88401.1"/>
    <property type="molecule type" value="Genomic_DNA"/>
</dbReference>
<keyword evidence="3" id="KW-1185">Reference proteome</keyword>
<dbReference type="Proteomes" id="UP000199229">
    <property type="component" value="Unassembled WGS sequence"/>
</dbReference>
<accession>A0A1I2VMI3</accession>